<evidence type="ECO:0000313" key="3">
    <source>
        <dbReference type="EMBL" id="CAF1033225.1"/>
    </source>
</evidence>
<gene>
    <name evidence="3" type="ORF">OXX778_LOCUS17975</name>
</gene>
<dbReference type="InterPro" id="IPR002557">
    <property type="entry name" value="Chitin-bd_dom"/>
</dbReference>
<name>A0A814J859_9BILA</name>
<evidence type="ECO:0000256" key="1">
    <source>
        <dbReference type="SAM" id="SignalP"/>
    </source>
</evidence>
<evidence type="ECO:0000313" key="4">
    <source>
        <dbReference type="Proteomes" id="UP000663879"/>
    </source>
</evidence>
<keyword evidence="1" id="KW-0732">Signal</keyword>
<evidence type="ECO:0000259" key="2">
    <source>
        <dbReference type="PROSITE" id="PS50940"/>
    </source>
</evidence>
<organism evidence="3 4">
    <name type="scientific">Brachionus calyciflorus</name>
    <dbReference type="NCBI Taxonomy" id="104777"/>
    <lineage>
        <taxon>Eukaryota</taxon>
        <taxon>Metazoa</taxon>
        <taxon>Spiralia</taxon>
        <taxon>Gnathifera</taxon>
        <taxon>Rotifera</taxon>
        <taxon>Eurotatoria</taxon>
        <taxon>Monogononta</taxon>
        <taxon>Pseudotrocha</taxon>
        <taxon>Ploima</taxon>
        <taxon>Brachionidae</taxon>
        <taxon>Brachionus</taxon>
    </lineage>
</organism>
<dbReference type="GO" id="GO:0005576">
    <property type="term" value="C:extracellular region"/>
    <property type="evidence" value="ECO:0007669"/>
    <property type="project" value="InterPro"/>
</dbReference>
<dbReference type="OrthoDB" id="10209929at2759"/>
<dbReference type="GO" id="GO:0008061">
    <property type="term" value="F:chitin binding"/>
    <property type="evidence" value="ECO:0007669"/>
    <property type="project" value="InterPro"/>
</dbReference>
<reference evidence="3" key="1">
    <citation type="submission" date="2021-02" db="EMBL/GenBank/DDBJ databases">
        <authorList>
            <person name="Nowell W R."/>
        </authorList>
    </citation>
    <scope>NUCLEOTIDE SEQUENCE</scope>
    <source>
        <strain evidence="3">Ploen Becks lab</strain>
    </source>
</reference>
<dbReference type="AlphaFoldDB" id="A0A814J859"/>
<protein>
    <recommendedName>
        <fullName evidence="2">Chitin-binding type-2 domain-containing protein</fullName>
    </recommendedName>
</protein>
<sequence>MLKILVIIIFIIGVQTSDIYNQYKSIHSYKYKNYHPKLRRCHASIDYTRVPGSCTKFRRCSNGYLYIFRCPGNTVWNERFKVCSHSSNVNGRCRKNDEYDYKYFKYNQYSIYNQPTYSNKIYDEYSTKEMSMPNYPSYVPKHYKQYINEIRRLPDTILKLNL</sequence>
<proteinExistence type="predicted"/>
<dbReference type="InterPro" id="IPR036508">
    <property type="entry name" value="Chitin-bd_dom_sf"/>
</dbReference>
<accession>A0A814J859</accession>
<comment type="caution">
    <text evidence="3">The sequence shown here is derived from an EMBL/GenBank/DDBJ whole genome shotgun (WGS) entry which is preliminary data.</text>
</comment>
<dbReference type="Pfam" id="PF01607">
    <property type="entry name" value="CBM_14"/>
    <property type="match status" value="1"/>
</dbReference>
<dbReference type="SMART" id="SM00494">
    <property type="entry name" value="ChtBD2"/>
    <property type="match status" value="1"/>
</dbReference>
<dbReference type="SUPFAM" id="SSF57625">
    <property type="entry name" value="Invertebrate chitin-binding proteins"/>
    <property type="match status" value="1"/>
</dbReference>
<dbReference type="Proteomes" id="UP000663879">
    <property type="component" value="Unassembled WGS sequence"/>
</dbReference>
<dbReference type="Gene3D" id="2.170.140.10">
    <property type="entry name" value="Chitin binding domain"/>
    <property type="match status" value="1"/>
</dbReference>
<dbReference type="EMBL" id="CAJNOC010004777">
    <property type="protein sequence ID" value="CAF1033225.1"/>
    <property type="molecule type" value="Genomic_DNA"/>
</dbReference>
<keyword evidence="4" id="KW-1185">Reference proteome</keyword>
<feature type="chain" id="PRO_5032556084" description="Chitin-binding type-2 domain-containing protein" evidence="1">
    <location>
        <begin position="17"/>
        <end position="162"/>
    </location>
</feature>
<feature type="domain" description="Chitin-binding type-2" evidence="2">
    <location>
        <begin position="38"/>
        <end position="95"/>
    </location>
</feature>
<feature type="signal peptide" evidence="1">
    <location>
        <begin position="1"/>
        <end position="16"/>
    </location>
</feature>
<dbReference type="PROSITE" id="PS50940">
    <property type="entry name" value="CHIT_BIND_II"/>
    <property type="match status" value="1"/>
</dbReference>